<dbReference type="PANTHER" id="PTHR32518">
    <property type="match status" value="1"/>
</dbReference>
<protein>
    <recommendedName>
        <fullName evidence="6">4-alpha-glucanotransferase</fullName>
        <ecNumber evidence="5">2.4.1.25</ecNumber>
    </recommendedName>
    <alternativeName>
        <fullName evidence="14">Amylomaltase</fullName>
    </alternativeName>
    <alternativeName>
        <fullName evidence="15">Disproportionating enzyme</fullName>
    </alternativeName>
</protein>
<dbReference type="InterPro" id="IPR002044">
    <property type="entry name" value="CBM20"/>
</dbReference>
<keyword evidence="7" id="KW-0963">Cytoplasm</keyword>
<comment type="caution">
    <text evidence="17">The sequence shown here is derived from an EMBL/GenBank/DDBJ whole genome shotgun (WGS) entry which is preliminary data.</text>
</comment>
<gene>
    <name evidence="17" type="ORF">HQ43_07965</name>
</gene>
<evidence type="ECO:0000256" key="3">
    <source>
        <dbReference type="ARBA" id="ARBA00005684"/>
    </source>
</evidence>
<keyword evidence="11" id="KW-0378">Hydrolase</keyword>
<evidence type="ECO:0000256" key="15">
    <source>
        <dbReference type="ARBA" id="ARBA00031501"/>
    </source>
</evidence>
<evidence type="ECO:0000256" key="13">
    <source>
        <dbReference type="ARBA" id="ARBA00023277"/>
    </source>
</evidence>
<dbReference type="SMART" id="SM01065">
    <property type="entry name" value="CBM_2"/>
    <property type="match status" value="1"/>
</dbReference>
<keyword evidence="13" id="KW-0119">Carbohydrate metabolism</keyword>
<keyword evidence="8" id="KW-0645">Protease</keyword>
<name>A0ABR4XJX3_9PORP</name>
<evidence type="ECO:0000313" key="17">
    <source>
        <dbReference type="EMBL" id="KGN91976.1"/>
    </source>
</evidence>
<dbReference type="PANTHER" id="PTHR32518:SF3">
    <property type="entry name" value="4-ALPHA-GLUCANOTRANSFERASE"/>
    <property type="match status" value="1"/>
</dbReference>
<evidence type="ECO:0000256" key="4">
    <source>
        <dbReference type="ARBA" id="ARBA00006067"/>
    </source>
</evidence>
<evidence type="ECO:0000256" key="9">
    <source>
        <dbReference type="ARBA" id="ARBA00022676"/>
    </source>
</evidence>
<sequence>MHPIHIKFELSKRVADGEDIRLRVIEVVNSSVQNRDATSLLFMLSPLDLDFWTRTLTINPCSSATEIVLKYSYGVYRNESLVDSETSGVHELRLPLKRDIKSFIVRDDWRCSTSLGLLDNQLFDVILRPNALLSSFEMEDDGVYFTLPLLFSPLNESLYLAGSIEELGCWNPEEALPFRQVGGRLMAQIRGGGQPFEYKLIAKDPFGRVEWELLDGNRIFRAEENRAPVLVNLSLPTFQSLSLPRISGTVVPLFSLRTESSTGIGDFDDLKTLIDWVKQTKQQVIQLLPIYDTNFSCSDDRNYPYNAISTFALNPVYLSLRGMAGKSLLQKLKRFDKKDKVAYSSVLSLKMEAYRHYFEQLTSSKEWMTEAYLSFYDAHSEDLLEYALFKLYSSEHPGRAVAEWCAYPTYLKEKTKGRTECLSLPLELHYHIYLQYLLYDQLLDAKTYAAENRIAIKGDLPIGIAPDSVDAWVRPHLLNMNLKAGAPPDFFATEGQCWGFPTYDWKSIASEEYRWWTNRMQCMALIYDAIRIDHVLGFFRIWSVPEYTENACCGYFDPAIPLDSHTIAQYIPDIDIEALTLPVVSEEQAFSMSSKKVVNELVASGVLKRKGQNLVMPDPKCSLSSATLSGKAISLAEKIRGEALFIRDMNNGLHPRVLPELTMRYASLSGEEKRAVSALHYHYYYERNDELWYKTAQERLDRLSKSSRMLLCGEDLGFMSNAVPHVLKKYNILSLNLPRISRKPEETFMTSADVEYRNILSTGTHDMPSLRKWWETLSPQEYTQLFLSMTPPQGLNYLFQEPMEMSGVVNMLVKMPALAVILPIQDWWALTGKYDHISPDKEQINFPENASHVWDYRIPGTLEELLSDRELTKKITKTVSSRSHNL</sequence>
<evidence type="ECO:0000313" key="18">
    <source>
        <dbReference type="Proteomes" id="UP000030101"/>
    </source>
</evidence>
<evidence type="ECO:0000256" key="14">
    <source>
        <dbReference type="ARBA" id="ARBA00031423"/>
    </source>
</evidence>
<dbReference type="InterPro" id="IPR003385">
    <property type="entry name" value="Glyco_hydro_77"/>
</dbReference>
<evidence type="ECO:0000256" key="2">
    <source>
        <dbReference type="ARBA" id="ARBA00004496"/>
    </source>
</evidence>
<proteinExistence type="inferred from homology"/>
<dbReference type="Pfam" id="PF00686">
    <property type="entry name" value="CBM_20"/>
    <property type="match status" value="1"/>
</dbReference>
<evidence type="ECO:0000259" key="16">
    <source>
        <dbReference type="PROSITE" id="PS51166"/>
    </source>
</evidence>
<accession>A0ABR4XJX3</accession>
<keyword evidence="11" id="KW-0788">Thiol protease</keyword>
<dbReference type="InterPro" id="IPR013783">
    <property type="entry name" value="Ig-like_fold"/>
</dbReference>
<dbReference type="Gene3D" id="3.20.20.80">
    <property type="entry name" value="Glycosidases"/>
    <property type="match status" value="2"/>
</dbReference>
<dbReference type="Proteomes" id="UP000030101">
    <property type="component" value="Unassembled WGS sequence"/>
</dbReference>
<dbReference type="InterPro" id="IPR017853">
    <property type="entry name" value="GH"/>
</dbReference>
<evidence type="ECO:0000256" key="11">
    <source>
        <dbReference type="ARBA" id="ARBA00022807"/>
    </source>
</evidence>
<reference evidence="17 18" key="1">
    <citation type="submission" date="2014-08" db="EMBL/GenBank/DDBJ databases">
        <title>Porphyromonas canoris strain:OH2762 Genome sequencing.</title>
        <authorList>
            <person name="Wallis C."/>
            <person name="Deusch O."/>
            <person name="O'Flynn C."/>
            <person name="Davis I."/>
            <person name="Jospin G."/>
            <person name="Darling A.E."/>
            <person name="Coil D.A."/>
            <person name="Alexiev A."/>
            <person name="Horsfall A."/>
            <person name="Kirkwood N."/>
            <person name="Harris S."/>
            <person name="Eisen J.A."/>
        </authorList>
    </citation>
    <scope>NUCLEOTIDE SEQUENCE [LARGE SCALE GENOMIC DNA]</scope>
    <source>
        <strain evidence="18">COT-108 OH2762</strain>
    </source>
</reference>
<evidence type="ECO:0000256" key="6">
    <source>
        <dbReference type="ARBA" id="ARBA00020295"/>
    </source>
</evidence>
<keyword evidence="10" id="KW-0808">Transferase</keyword>
<evidence type="ECO:0000256" key="1">
    <source>
        <dbReference type="ARBA" id="ARBA00000439"/>
    </source>
</evidence>
<dbReference type="RefSeq" id="WP_036791745.1">
    <property type="nucleotide sequence ID" value="NZ_JQZV01000013.1"/>
</dbReference>
<evidence type="ECO:0000256" key="10">
    <source>
        <dbReference type="ARBA" id="ARBA00022679"/>
    </source>
</evidence>
<evidence type="ECO:0000256" key="5">
    <source>
        <dbReference type="ARBA" id="ARBA00012560"/>
    </source>
</evidence>
<dbReference type="EMBL" id="JQZV01000013">
    <property type="protein sequence ID" value="KGN91976.1"/>
    <property type="molecule type" value="Genomic_DNA"/>
</dbReference>
<dbReference type="InterPro" id="IPR013784">
    <property type="entry name" value="Carb-bd-like_fold"/>
</dbReference>
<feature type="domain" description="CBM20" evidence="16">
    <location>
        <begin position="135"/>
        <end position="240"/>
    </location>
</feature>
<dbReference type="Pfam" id="PF02446">
    <property type="entry name" value="Glyco_hydro_77"/>
    <property type="match status" value="1"/>
</dbReference>
<comment type="similarity">
    <text evidence="4">Belongs to the peptidase C25 family.</text>
</comment>
<comment type="subcellular location">
    <subcellularLocation>
        <location evidence="2">Cytoplasm</location>
    </subcellularLocation>
</comment>
<evidence type="ECO:0000256" key="12">
    <source>
        <dbReference type="ARBA" id="ARBA00023026"/>
    </source>
</evidence>
<comment type="similarity">
    <text evidence="3">Belongs to the disproportionating enzyme family.</text>
</comment>
<keyword evidence="18" id="KW-1185">Reference proteome</keyword>
<dbReference type="SUPFAM" id="SSF51445">
    <property type="entry name" value="(Trans)glycosidases"/>
    <property type="match status" value="1"/>
</dbReference>
<organism evidence="17 18">
    <name type="scientific">Porphyromonas canoris</name>
    <dbReference type="NCBI Taxonomy" id="36875"/>
    <lineage>
        <taxon>Bacteria</taxon>
        <taxon>Pseudomonadati</taxon>
        <taxon>Bacteroidota</taxon>
        <taxon>Bacteroidia</taxon>
        <taxon>Bacteroidales</taxon>
        <taxon>Porphyromonadaceae</taxon>
        <taxon>Porphyromonas</taxon>
    </lineage>
</organism>
<evidence type="ECO:0000256" key="8">
    <source>
        <dbReference type="ARBA" id="ARBA00022670"/>
    </source>
</evidence>
<comment type="catalytic activity">
    <reaction evidence="1">
        <text>Transfers a segment of a (1-&gt;4)-alpha-D-glucan to a new position in an acceptor, which may be glucose or a (1-&gt;4)-alpha-D-glucan.</text>
        <dbReference type="EC" id="2.4.1.25"/>
    </reaction>
</comment>
<dbReference type="Gene3D" id="2.60.40.10">
    <property type="entry name" value="Immunoglobulins"/>
    <property type="match status" value="1"/>
</dbReference>
<keyword evidence="12" id="KW-0843">Virulence</keyword>
<dbReference type="PROSITE" id="PS51166">
    <property type="entry name" value="CBM20"/>
    <property type="match status" value="1"/>
</dbReference>
<dbReference type="SUPFAM" id="SSF49452">
    <property type="entry name" value="Starch-binding domain-like"/>
    <property type="match status" value="1"/>
</dbReference>
<dbReference type="EC" id="2.4.1.25" evidence="5"/>
<evidence type="ECO:0000256" key="7">
    <source>
        <dbReference type="ARBA" id="ARBA00022490"/>
    </source>
</evidence>
<keyword evidence="9" id="KW-0328">Glycosyltransferase</keyword>